<dbReference type="Proteomes" id="UP000694546">
    <property type="component" value="Chromosome 23"/>
</dbReference>
<dbReference type="PANTHER" id="PTHR33504">
    <property type="entry name" value="NADH DEHYDROGENASE (UBIQUINONE) 1 BETA SUBCOMPLEX, 4"/>
    <property type="match status" value="1"/>
</dbReference>
<dbReference type="AlphaFoldDB" id="A0A8C4ZH68"/>
<evidence type="ECO:0000313" key="2">
    <source>
        <dbReference type="Proteomes" id="UP000694546"/>
    </source>
</evidence>
<dbReference type="GeneTree" id="ENSGT00940000166463"/>
<name>A0A8C4ZH68_GADMO</name>
<dbReference type="OMA" id="YINPKEX"/>
<dbReference type="Ensembl" id="ENSGMOT00000013944.2">
    <property type="protein sequence ID" value="ENSGMOP00000013586.2"/>
    <property type="gene ID" value="ENSGMOG00000012697.2"/>
</dbReference>
<keyword evidence="2" id="KW-1185">Reference proteome</keyword>
<reference evidence="1" key="1">
    <citation type="submission" date="2025-08" db="UniProtKB">
        <authorList>
            <consortium name="Ensembl"/>
        </authorList>
    </citation>
    <scope>IDENTIFICATION</scope>
</reference>
<protein>
    <submittedName>
        <fullName evidence="1">Uncharacterized protein</fullName>
    </submittedName>
</protein>
<evidence type="ECO:0000313" key="1">
    <source>
        <dbReference type="Ensembl" id="ENSGMOP00000013586.2"/>
    </source>
</evidence>
<accession>A0A8C4ZH68</accession>
<organism evidence="1 2">
    <name type="scientific">Gadus morhua</name>
    <name type="common">Atlantic cod</name>
    <dbReference type="NCBI Taxonomy" id="8049"/>
    <lineage>
        <taxon>Eukaryota</taxon>
        <taxon>Metazoa</taxon>
        <taxon>Chordata</taxon>
        <taxon>Craniata</taxon>
        <taxon>Vertebrata</taxon>
        <taxon>Euteleostomi</taxon>
        <taxon>Actinopterygii</taxon>
        <taxon>Neopterygii</taxon>
        <taxon>Teleostei</taxon>
        <taxon>Neoteleostei</taxon>
        <taxon>Acanthomorphata</taxon>
        <taxon>Zeiogadaria</taxon>
        <taxon>Gadariae</taxon>
        <taxon>Gadiformes</taxon>
        <taxon>Gadoidei</taxon>
        <taxon>Gadidae</taxon>
        <taxon>Gadus</taxon>
    </lineage>
</organism>
<proteinExistence type="predicted"/>
<sequence>MDIRVFQAALLDAAAGVYIRFRLGGVRFPPSIYYKIFTHRPIVDMCANSPKDYTLPGHKCPVPRQTHNGLPLIPENRSTWYRRVENNGWRLLSGKLGPLSNPVELDADKKMEFHHCKLQRRRDLEQRRRKRKIEWMRQMYNHGRHLQAPAVDPEEAVLVERALQGMIQDVERCGTANHSSDWEVDELQEWTTVLNFEDYMTEWTSLALSHSSEHFIGKSFLLFSLSFEGTQTNSVYTSGL</sequence>
<reference evidence="1" key="2">
    <citation type="submission" date="2025-09" db="UniProtKB">
        <authorList>
            <consortium name="Ensembl"/>
        </authorList>
    </citation>
    <scope>IDENTIFICATION</scope>
</reference>
<dbReference type="PANTHER" id="PTHR33504:SF2">
    <property type="entry name" value="PROTEIN MFI"/>
    <property type="match status" value="1"/>
</dbReference>